<keyword evidence="3" id="KW-1185">Reference proteome</keyword>
<evidence type="ECO:0000313" key="2">
    <source>
        <dbReference type="EMBL" id="KAJ4495659.1"/>
    </source>
</evidence>
<evidence type="ECO:0000313" key="1">
    <source>
        <dbReference type="EMBL" id="KAJ4468501.1"/>
    </source>
</evidence>
<evidence type="ECO:0000313" key="3">
    <source>
        <dbReference type="Proteomes" id="UP001150217"/>
    </source>
</evidence>
<sequence>MIRKAFLRAFCVFMDGARSENWHVPTCPEFPECHASQYPDTSDVSMFGRLDIDDVPVSQCPDINDVLTSRCPNIG</sequence>
<proteinExistence type="predicted"/>
<organism evidence="1 3">
    <name type="scientific">Lentinula lateritia</name>
    <dbReference type="NCBI Taxonomy" id="40482"/>
    <lineage>
        <taxon>Eukaryota</taxon>
        <taxon>Fungi</taxon>
        <taxon>Dikarya</taxon>
        <taxon>Basidiomycota</taxon>
        <taxon>Agaricomycotina</taxon>
        <taxon>Agaricomycetes</taxon>
        <taxon>Agaricomycetidae</taxon>
        <taxon>Agaricales</taxon>
        <taxon>Marasmiineae</taxon>
        <taxon>Omphalotaceae</taxon>
        <taxon>Lentinula</taxon>
    </lineage>
</organism>
<accession>A0ABQ8V2B1</accession>
<dbReference type="Proteomes" id="UP001150217">
    <property type="component" value="Unassembled WGS sequence"/>
</dbReference>
<reference evidence="1" key="1">
    <citation type="submission" date="2022-08" db="EMBL/GenBank/DDBJ databases">
        <title>A Global Phylogenomic Analysis of the Shiitake Genus Lentinula.</title>
        <authorList>
            <consortium name="DOE Joint Genome Institute"/>
            <person name="Sierra-Patev S."/>
            <person name="Min B."/>
            <person name="Naranjo-Ortiz M."/>
            <person name="Looney B."/>
            <person name="Konkel Z."/>
            <person name="Slot J.C."/>
            <person name="Sakamoto Y."/>
            <person name="Steenwyk J.L."/>
            <person name="Rokas A."/>
            <person name="Carro J."/>
            <person name="Camarero S."/>
            <person name="Ferreira P."/>
            <person name="Molpeceres G."/>
            <person name="Ruiz-Duenas F.J."/>
            <person name="Serrano A."/>
            <person name="Henrissat B."/>
            <person name="Drula E."/>
            <person name="Hughes K.W."/>
            <person name="Mata J.L."/>
            <person name="Ishikawa N.K."/>
            <person name="Vargas-Isla R."/>
            <person name="Ushijima S."/>
            <person name="Smith C.A."/>
            <person name="Ahrendt S."/>
            <person name="Andreopoulos W."/>
            <person name="He G."/>
            <person name="Labutti K."/>
            <person name="Lipzen A."/>
            <person name="Ng V."/>
            <person name="Riley R."/>
            <person name="Sandor L."/>
            <person name="Barry K."/>
            <person name="Martinez A.T."/>
            <person name="Xiao Y."/>
            <person name="Gibbons J.G."/>
            <person name="Terashima K."/>
            <person name="Grigoriev I.V."/>
            <person name="Hibbett D.S."/>
        </authorList>
    </citation>
    <scope>NUCLEOTIDE SEQUENCE</scope>
    <source>
        <strain evidence="1">RHP3577 ss4</strain>
    </source>
</reference>
<dbReference type="EMBL" id="JANVFT010000101">
    <property type="protein sequence ID" value="KAJ4468501.1"/>
    <property type="molecule type" value="Genomic_DNA"/>
</dbReference>
<comment type="caution">
    <text evidence="1">The sequence shown here is derived from an EMBL/GenBank/DDBJ whole genome shotgun (WGS) entry which is preliminary data.</text>
</comment>
<gene>
    <name evidence="2" type="ORF">C8R41DRAFT_827496</name>
    <name evidence="1" type="ORF">C8R41DRAFT_854344</name>
</gene>
<dbReference type="EMBL" id="JANVFT010000029">
    <property type="protein sequence ID" value="KAJ4495659.1"/>
    <property type="molecule type" value="Genomic_DNA"/>
</dbReference>
<name>A0ABQ8V2B1_9AGAR</name>
<protein>
    <submittedName>
        <fullName evidence="1">Uncharacterized protein</fullName>
    </submittedName>
</protein>